<dbReference type="Proteomes" id="UP001515683">
    <property type="component" value="Unassembled WGS sequence"/>
</dbReference>
<feature type="region of interest" description="Disordered" evidence="1">
    <location>
        <begin position="1"/>
        <end position="29"/>
    </location>
</feature>
<accession>A0ABX0REG2</accession>
<protein>
    <submittedName>
        <fullName evidence="2">Uncharacterized protein</fullName>
    </submittedName>
</protein>
<evidence type="ECO:0000313" key="2">
    <source>
        <dbReference type="EMBL" id="NIF22691.1"/>
    </source>
</evidence>
<dbReference type="SUPFAM" id="SSF51120">
    <property type="entry name" value="beta-Roll"/>
    <property type="match status" value="1"/>
</dbReference>
<evidence type="ECO:0000313" key="3">
    <source>
        <dbReference type="Proteomes" id="UP001515683"/>
    </source>
</evidence>
<reference evidence="2 3" key="1">
    <citation type="journal article" date="2019" name="bioRxiv">
        <title>Bacteria contribute to plant secondary compound degradation in a generalist herbivore system.</title>
        <authorList>
            <person name="Francoeur C.B."/>
            <person name="Khadempour L."/>
            <person name="Moreira-Soto R.D."/>
            <person name="Gotting K."/>
            <person name="Book A.J."/>
            <person name="Pinto-Tomas A.A."/>
            <person name="Keefover-Ring K."/>
            <person name="Currie C.R."/>
        </authorList>
    </citation>
    <scope>NUCLEOTIDE SEQUENCE [LARGE SCALE GENOMIC DNA]</scope>
    <source>
        <strain evidence="2">Acro-835</strain>
    </source>
</reference>
<evidence type="ECO:0000256" key="1">
    <source>
        <dbReference type="SAM" id="MobiDB-lite"/>
    </source>
</evidence>
<organism evidence="2 3">
    <name type="scientific">Candidatus Pantoea multigeneris</name>
    <dbReference type="NCBI Taxonomy" id="2608357"/>
    <lineage>
        <taxon>Bacteria</taxon>
        <taxon>Pseudomonadati</taxon>
        <taxon>Pseudomonadota</taxon>
        <taxon>Gammaproteobacteria</taxon>
        <taxon>Enterobacterales</taxon>
        <taxon>Erwiniaceae</taxon>
        <taxon>Pantoea</taxon>
    </lineage>
</organism>
<dbReference type="InterPro" id="IPR011049">
    <property type="entry name" value="Serralysin-like_metalloprot_C"/>
</dbReference>
<dbReference type="RefSeq" id="WP_167015477.1">
    <property type="nucleotide sequence ID" value="NZ_VWXF01000005.1"/>
</dbReference>
<gene>
    <name evidence="2" type="ORF">F3J40_13925</name>
</gene>
<dbReference type="EMBL" id="VWXF01000005">
    <property type="protein sequence ID" value="NIF22691.1"/>
    <property type="molecule type" value="Genomic_DNA"/>
</dbReference>
<keyword evidence="3" id="KW-1185">Reference proteome</keyword>
<name>A0ABX0REG2_9GAMM</name>
<sequence length="972" mass="105032">MSPSIPAIAAPSHFHPTLRHSESLPQRSNADIAQEAFRTIRRAYSNGLKSSNKVYGADTEDNFYVRRAAAAEQVNLLLQRQNRENLRNQFVPPMAGKKVFEAGNCGELARAIAKEVVLKGGYAEVWSFEQVGDHAFTVIGHPPARESVNFANWRGIWIADGWTGVLSAAPEYIATLSDTMQRWQRAGRQILVNTQGERASPTEKSWMESILSGKKFRLEAPSTHHPNPWITMQTAVDYRRHLARQDDQSGTLRFGDVRVSRTELYDMGVLLDGKSIGPEGIRVQPSRGELANRLQFDSQIFADLLRTHHHSSQSSLRQHAVLFAISQHRTSTRPLMVNRSGNIGKLFSLINLKLAKLNGLAQRGRARLQQNLVTLILPGKKAVRHTGVGLQIFGIYNSVRGIHQGIAEGKPDELAVSLGALSAEGVSFAAERWLPAFGKYLQKGQVQVFNAFAQTPVGIKLGGSSRISNNIGRSAGAIGVLISLPFDIYSASGSFTAAGKSRGKAAQDHYVHGGLAVAGASSALALAGAAYAGVAAAGPIGIALGTLLALGSGLYSGVRYVEDLANQIELTGWDRFVTGISAVFGGSGPQYIQDRLAVHQATQRYRSKKTAELQQFMAKNPGFQFALFGQAAITPQPPDVEDAFVGTVTLQNAPTVEDNAANDVIDGRNGVQGVAQVVSNPVAQGTDIFWSTGDGNDRLAGVRDRNNTFDIRRGVKTLTGGDRQDTFQINVEPTHAGLFDGGRGRNTLHLNYVPRGTDSEIEIKLPTRSSHGYLTTANNVTSKLSAFSNVITSAQLRSFITASEGDSVLVLNGMGDRACGGAGSDVYVVNGRGVIDIDVGEGLTSQHLTRFYIARTVDQVMIAGLATGLAKTELNLDFDSSEIRVHRYGSVLEILPGEEQRARKVILSGMFHQDANGTRYALRSSQALTLISRDGYVLVPELESLSQENVVWDVLPLVATQLPDDFSIPGKV</sequence>
<proteinExistence type="predicted"/>
<comment type="caution">
    <text evidence="2">The sequence shown here is derived from an EMBL/GenBank/DDBJ whole genome shotgun (WGS) entry which is preliminary data.</text>
</comment>